<evidence type="ECO:0000313" key="2">
    <source>
        <dbReference type="EMBL" id="SER50140.1"/>
    </source>
</evidence>
<protein>
    <submittedName>
        <fullName evidence="2">Acetyltransferase (GNAT) domain-containing protein</fullName>
    </submittedName>
</protein>
<gene>
    <name evidence="2" type="ORF">SAMN04488000_109205</name>
</gene>
<dbReference type="InterPro" id="IPR000182">
    <property type="entry name" value="GNAT_dom"/>
</dbReference>
<feature type="domain" description="N-acetyltransferase" evidence="1">
    <location>
        <begin position="6"/>
        <end position="166"/>
    </location>
</feature>
<dbReference type="STRING" id="65499.SAMN04488000_109205"/>
<dbReference type="Pfam" id="PF13508">
    <property type="entry name" value="Acetyltransf_7"/>
    <property type="match status" value="1"/>
</dbReference>
<proteinExistence type="predicted"/>
<evidence type="ECO:0000259" key="1">
    <source>
        <dbReference type="PROSITE" id="PS51186"/>
    </source>
</evidence>
<dbReference type="GO" id="GO:0016747">
    <property type="term" value="F:acyltransferase activity, transferring groups other than amino-acyl groups"/>
    <property type="evidence" value="ECO:0007669"/>
    <property type="project" value="InterPro"/>
</dbReference>
<evidence type="ECO:0000313" key="3">
    <source>
        <dbReference type="Proteomes" id="UP000199503"/>
    </source>
</evidence>
<dbReference type="AlphaFoldDB" id="A0A1H9PPY3"/>
<dbReference type="SUPFAM" id="SSF55729">
    <property type="entry name" value="Acyl-CoA N-acyltransferases (Nat)"/>
    <property type="match status" value="1"/>
</dbReference>
<dbReference type="EMBL" id="FOFV01000009">
    <property type="protein sequence ID" value="SER50140.1"/>
    <property type="molecule type" value="Genomic_DNA"/>
</dbReference>
<accession>A0A1H9PPY3</accession>
<keyword evidence="3" id="KW-1185">Reference proteome</keyword>
<reference evidence="3" key="1">
    <citation type="submission" date="2016-10" db="EMBL/GenBank/DDBJ databases">
        <authorList>
            <person name="Varghese N."/>
            <person name="Submissions S."/>
        </authorList>
    </citation>
    <scope>NUCLEOTIDE SEQUENCE [LARGE SCALE GENOMIC DNA]</scope>
    <source>
        <strain evidence="3">DSM 44437</strain>
    </source>
</reference>
<sequence length="167" mass="18532">MAAPSLHVRPLTRADRSAVRDLALINNMFAPEDMTGFDEMLSGYLDATMPEHQWAVAVSEANPAIQGACYWAPEPFADRVWNLYFLAVDPAVHGRGAGSALVDHVVTILTSAGESIARVLIVETSSTDSYRRARHFYLARGFVQEATIREFYGPSDDKIVFWRRISG</sequence>
<organism evidence="2 3">
    <name type="scientific">Lentzea albida</name>
    <dbReference type="NCBI Taxonomy" id="65499"/>
    <lineage>
        <taxon>Bacteria</taxon>
        <taxon>Bacillati</taxon>
        <taxon>Actinomycetota</taxon>
        <taxon>Actinomycetes</taxon>
        <taxon>Pseudonocardiales</taxon>
        <taxon>Pseudonocardiaceae</taxon>
        <taxon>Lentzea</taxon>
    </lineage>
</organism>
<name>A0A1H9PPY3_9PSEU</name>
<keyword evidence="2" id="KW-0808">Transferase</keyword>
<dbReference type="CDD" id="cd04301">
    <property type="entry name" value="NAT_SF"/>
    <property type="match status" value="1"/>
</dbReference>
<dbReference type="InterPro" id="IPR016181">
    <property type="entry name" value="Acyl_CoA_acyltransferase"/>
</dbReference>
<dbReference type="PROSITE" id="PS51186">
    <property type="entry name" value="GNAT"/>
    <property type="match status" value="1"/>
</dbReference>
<dbReference type="Proteomes" id="UP000199503">
    <property type="component" value="Unassembled WGS sequence"/>
</dbReference>
<dbReference type="Gene3D" id="3.40.630.30">
    <property type="match status" value="1"/>
</dbReference>